<evidence type="ECO:0000313" key="7">
    <source>
        <dbReference type="EMBL" id="WNM24845.1"/>
    </source>
</evidence>
<dbReference type="EMBL" id="CP134880">
    <property type="protein sequence ID" value="WNM27752.1"/>
    <property type="molecule type" value="Genomic_DNA"/>
</dbReference>
<dbReference type="GO" id="GO:0008276">
    <property type="term" value="F:protein methyltransferase activity"/>
    <property type="evidence" value="ECO:0007669"/>
    <property type="project" value="TreeGrafter"/>
</dbReference>
<dbReference type="InterPro" id="IPR029063">
    <property type="entry name" value="SAM-dependent_MTases_sf"/>
</dbReference>
<dbReference type="GO" id="GO:0032259">
    <property type="term" value="P:methylation"/>
    <property type="evidence" value="ECO:0007669"/>
    <property type="project" value="UniProtKB-KW"/>
</dbReference>
<evidence type="ECO:0000313" key="9">
    <source>
        <dbReference type="Proteomes" id="UP001304125"/>
    </source>
</evidence>
<evidence type="ECO:0000256" key="4">
    <source>
        <dbReference type="ARBA" id="ARBA00022691"/>
    </source>
</evidence>
<dbReference type="Gene3D" id="3.40.50.150">
    <property type="entry name" value="Vaccinia Virus protein VP39"/>
    <property type="match status" value="1"/>
</dbReference>
<dbReference type="KEGG" id="dcp:RN607_01740"/>
<dbReference type="PROSITE" id="PS00092">
    <property type="entry name" value="N6_MTASE"/>
    <property type="match status" value="1"/>
</dbReference>
<dbReference type="PANTHER" id="PTHR45875">
    <property type="entry name" value="METHYLTRANSFERASE N6AMT1"/>
    <property type="match status" value="1"/>
</dbReference>
<keyword evidence="3" id="KW-0808">Transferase</keyword>
<feature type="domain" description="Methyltransferase small" evidence="5">
    <location>
        <begin position="168"/>
        <end position="248"/>
    </location>
</feature>
<name>A0AA96FAU0_9MICO</name>
<dbReference type="InterPro" id="IPR007848">
    <property type="entry name" value="Small_mtfrase_dom"/>
</dbReference>
<dbReference type="InterPro" id="IPR002052">
    <property type="entry name" value="DNA_methylase_N6_adenine_CS"/>
</dbReference>
<evidence type="ECO:0000259" key="6">
    <source>
        <dbReference type="Pfam" id="PF23186"/>
    </source>
</evidence>
<dbReference type="CDD" id="cd02440">
    <property type="entry name" value="AdoMet_MTases"/>
    <property type="match status" value="1"/>
</dbReference>
<dbReference type="AlphaFoldDB" id="A0AA96FAU0"/>
<accession>A0AA96FDS7</accession>
<dbReference type="InterPro" id="IPR052190">
    <property type="entry name" value="Euk-Arch_PrmC-MTase"/>
</dbReference>
<dbReference type="SUPFAM" id="SSF53335">
    <property type="entry name" value="S-adenosyl-L-methionine-dependent methyltransferases"/>
    <property type="match status" value="1"/>
</dbReference>
<dbReference type="Proteomes" id="UP001303408">
    <property type="component" value="Chromosome"/>
</dbReference>
<sequence>MSDLHRDRPVTLADDLAPRLRDALAGWTVDAVADALGDRAIRAMSREQTVPALVAARALGDAPVALLTRLFILGDELTRDQADRALGEFGVAQAIASGLLAAAGQGGDDAVRALVDLRPTAVAGSDGEATVDWWVASDQGEAVTGRRLAGDHVLGVGGASATLAGATMRTPVDRVLDLGTGCGIQALHASTHARAIVATDISRRALNFAAFNHALNAPAAHWDLREGSMLEPVVGELFDLVVSNPPFVITPPGTPSFEYRDGGHGGDGLVASLMRHVGSVLAPGGVAQHLGNWEIGRGAAWDERLESWLDASQVPLDAWIIQRDLLDAAEYAETWLRDAGVTPERDRAGFRAAYEAYLADFDARRVEAIGFGVVTLRRPASGRPTLRRLEEHEGAVAGPLGAHLASALAAHDWQVGRADDALLEERYVVAPDVTKETYGRATEHEPEHILIRQGGGLGRSVRADTALAGFVSTCDGELTAGQIAGALAALLDVPMGAMAAGIATALRDLVVDGFLAPASALQPARV</sequence>
<keyword evidence="2 7" id="KW-0489">Methyltransferase</keyword>
<gene>
    <name evidence="7" type="ORF">RN606_01465</name>
    <name evidence="8" type="ORF">RN607_01740</name>
</gene>
<dbReference type="GO" id="GO:0008757">
    <property type="term" value="F:S-adenosylmethionine-dependent methyltransferase activity"/>
    <property type="evidence" value="ECO:0007669"/>
    <property type="project" value="TreeGrafter"/>
</dbReference>
<dbReference type="GO" id="GO:0035657">
    <property type="term" value="C:eRF1 methyltransferase complex"/>
    <property type="evidence" value="ECO:0007669"/>
    <property type="project" value="TreeGrafter"/>
</dbReference>
<feature type="domain" description="DUF7059" evidence="6">
    <location>
        <begin position="25"/>
        <end position="106"/>
    </location>
</feature>
<proteinExistence type="inferred from homology"/>
<dbReference type="EMBL" id="CP134879">
    <property type="protein sequence ID" value="WNM24845.1"/>
    <property type="molecule type" value="Genomic_DNA"/>
</dbReference>
<reference evidence="7 9" key="1">
    <citation type="submission" date="2023-09" db="EMBL/GenBank/DDBJ databases">
        <title>Demequina sp. a novel bacteria isolated from Capsicum annuum.</title>
        <authorList>
            <person name="Humaira Z."/>
            <person name="Lee J."/>
            <person name="Cho D."/>
        </authorList>
    </citation>
    <scope>NUCLEOTIDE SEQUENCE [LARGE SCALE GENOMIC DNA]</scope>
    <source>
        <strain evidence="7 9">OYTSA14</strain>
        <strain evidence="8">PMTSA13</strain>
    </source>
</reference>
<dbReference type="Pfam" id="PF23186">
    <property type="entry name" value="DUF7059"/>
    <property type="match status" value="1"/>
</dbReference>
<keyword evidence="4" id="KW-0949">S-adenosyl-L-methionine</keyword>
<evidence type="ECO:0000256" key="1">
    <source>
        <dbReference type="ARBA" id="ARBA00006149"/>
    </source>
</evidence>
<dbReference type="RefSeq" id="WP_313499209.1">
    <property type="nucleotide sequence ID" value="NZ_CP134879.1"/>
</dbReference>
<accession>A0AA96FAU0</accession>
<dbReference type="GO" id="GO:0003676">
    <property type="term" value="F:nucleic acid binding"/>
    <property type="evidence" value="ECO:0007669"/>
    <property type="project" value="InterPro"/>
</dbReference>
<dbReference type="GO" id="GO:0008170">
    <property type="term" value="F:N-methyltransferase activity"/>
    <property type="evidence" value="ECO:0007669"/>
    <property type="project" value="UniProtKB-ARBA"/>
</dbReference>
<dbReference type="PANTHER" id="PTHR45875:SF1">
    <property type="entry name" value="METHYLTRANSFERASE N6AMT1"/>
    <property type="match status" value="1"/>
</dbReference>
<keyword evidence="9" id="KW-1185">Reference proteome</keyword>
<dbReference type="Proteomes" id="UP001304125">
    <property type="component" value="Chromosome"/>
</dbReference>
<dbReference type="Pfam" id="PF05175">
    <property type="entry name" value="MTS"/>
    <property type="match status" value="1"/>
</dbReference>
<dbReference type="InterPro" id="IPR055487">
    <property type="entry name" value="DUF7059"/>
</dbReference>
<evidence type="ECO:0000256" key="2">
    <source>
        <dbReference type="ARBA" id="ARBA00022603"/>
    </source>
</evidence>
<organism evidence="7 9">
    <name type="scientific">Demequina capsici</name>
    <dbReference type="NCBI Taxonomy" id="3075620"/>
    <lineage>
        <taxon>Bacteria</taxon>
        <taxon>Bacillati</taxon>
        <taxon>Actinomycetota</taxon>
        <taxon>Actinomycetes</taxon>
        <taxon>Micrococcales</taxon>
        <taxon>Demequinaceae</taxon>
        <taxon>Demequina</taxon>
    </lineage>
</organism>
<evidence type="ECO:0000313" key="8">
    <source>
        <dbReference type="EMBL" id="WNM27752.1"/>
    </source>
</evidence>
<protein>
    <submittedName>
        <fullName evidence="7">Methyltransferase</fullName>
    </submittedName>
</protein>
<evidence type="ECO:0000256" key="3">
    <source>
        <dbReference type="ARBA" id="ARBA00022679"/>
    </source>
</evidence>
<evidence type="ECO:0000259" key="5">
    <source>
        <dbReference type="Pfam" id="PF05175"/>
    </source>
</evidence>
<comment type="similarity">
    <text evidence="1">Belongs to the eukaryotic/archaeal PrmC-related family.</text>
</comment>